<dbReference type="Proteomes" id="UP000184330">
    <property type="component" value="Unassembled WGS sequence"/>
</dbReference>
<feature type="transmembrane region" description="Helical" evidence="2">
    <location>
        <begin position="237"/>
        <end position="261"/>
    </location>
</feature>
<dbReference type="AlphaFoldDB" id="A0A1L7WJV0"/>
<feature type="transmembrane region" description="Helical" evidence="2">
    <location>
        <begin position="74"/>
        <end position="98"/>
    </location>
</feature>
<feature type="compositionally biased region" description="Low complexity" evidence="1">
    <location>
        <begin position="341"/>
        <end position="354"/>
    </location>
</feature>
<dbReference type="STRING" id="576137.A0A1L7WJV0"/>
<feature type="transmembrane region" description="Helical" evidence="2">
    <location>
        <begin position="273"/>
        <end position="292"/>
    </location>
</feature>
<keyword evidence="3" id="KW-0675">Receptor</keyword>
<keyword evidence="2" id="KW-0812">Transmembrane</keyword>
<keyword evidence="2" id="KW-0472">Membrane</keyword>
<evidence type="ECO:0000256" key="1">
    <source>
        <dbReference type="SAM" id="MobiDB-lite"/>
    </source>
</evidence>
<feature type="transmembrane region" description="Helical" evidence="2">
    <location>
        <begin position="43"/>
        <end position="62"/>
    </location>
</feature>
<feature type="transmembrane region" description="Helical" evidence="2">
    <location>
        <begin position="118"/>
        <end position="144"/>
    </location>
</feature>
<proteinExistence type="predicted"/>
<dbReference type="EMBL" id="FJOG01000003">
    <property type="protein sequence ID" value="CZR53031.1"/>
    <property type="molecule type" value="Genomic_DNA"/>
</dbReference>
<evidence type="ECO:0000313" key="3">
    <source>
        <dbReference type="EMBL" id="CZR53031.1"/>
    </source>
</evidence>
<feature type="transmembrane region" description="Helical" evidence="2">
    <location>
        <begin position="156"/>
        <end position="176"/>
    </location>
</feature>
<dbReference type="PANTHER" id="PTHR28009">
    <property type="entry name" value="PHEROMONE ALPHA FACTOR RECEPTOR"/>
    <property type="match status" value="1"/>
</dbReference>
<reference evidence="3 4" key="1">
    <citation type="submission" date="2016-03" db="EMBL/GenBank/DDBJ databases">
        <authorList>
            <person name="Ploux O."/>
        </authorList>
    </citation>
    <scope>NUCLEOTIDE SEQUENCE [LARGE SCALE GENOMIC DNA]</scope>
    <source>
        <strain evidence="3 4">UAMH 11012</strain>
    </source>
</reference>
<accession>A0A1L7WJV0</accession>
<keyword evidence="4" id="KW-1185">Reference proteome</keyword>
<dbReference type="GO" id="GO:0000750">
    <property type="term" value="P:pheromone-dependent signal transduction involved in conjugation with cellular fusion"/>
    <property type="evidence" value="ECO:0007669"/>
    <property type="project" value="TreeGrafter"/>
</dbReference>
<dbReference type="Gene3D" id="1.10.287.920">
    <property type="entry name" value="Pheromone alpha factor receptor"/>
    <property type="match status" value="1"/>
</dbReference>
<keyword evidence="2" id="KW-1133">Transmembrane helix</keyword>
<dbReference type="CDD" id="cd14939">
    <property type="entry name" value="7tmD_STE2"/>
    <property type="match status" value="1"/>
</dbReference>
<dbReference type="InterPro" id="IPR027458">
    <property type="entry name" value="STE2_TM1-TM2_sf"/>
</dbReference>
<evidence type="ECO:0000313" key="4">
    <source>
        <dbReference type="Proteomes" id="UP000184330"/>
    </source>
</evidence>
<feature type="compositionally biased region" description="Polar residues" evidence="1">
    <location>
        <begin position="322"/>
        <end position="335"/>
    </location>
</feature>
<feature type="transmembrane region" description="Helical" evidence="2">
    <location>
        <begin position="196"/>
        <end position="216"/>
    </location>
</feature>
<name>A0A1L7WJV0_9HELO</name>
<feature type="region of interest" description="Disordered" evidence="1">
    <location>
        <begin position="315"/>
        <end position="368"/>
    </location>
</feature>
<dbReference type="OrthoDB" id="5402633at2759"/>
<gene>
    <name evidence="3" type="ORF">PAC_02909</name>
</gene>
<sequence length="393" mass="43364">MSSATTSFDPISQNVTVLMADGVTPVNMTIADLDAFFLYNCRITINYGAQVGACLIMLFVTATLTKESKRRKPVFILNIFALVLGFLRSILFALYSVSAWVELWTYITLDFSRVPRSAYATSIAGSVIPLLMTATVNASLVLQAHTVSKVMQRKHYYAITGLSCIVYLLAVGFRFVETVTNSKVIMSAGFYFPQAWIATGVLATETIAIWYFSITFTGKLVWTIYMRKNLGFQKWSYMQILAAMGGCTMVIPSIFACFEYVSPDGFPEAGSWAMTTVALLLPLSSLWASMVTTEPASSFNLSSLWASRNTQDGSEYGRKTFGSHSTGTQDGTQYSNDRKGSSAPISPIANNAIIEKTPNKPNPNRDSTEIDLEMMGVRVDRSYSVHSNRIDSY</sequence>
<protein>
    <submittedName>
        <fullName evidence="3">Related to pheromone receptor</fullName>
    </submittedName>
</protein>
<dbReference type="GO" id="GO:0004932">
    <property type="term" value="F:mating-type factor pheromone receptor activity"/>
    <property type="evidence" value="ECO:0007669"/>
    <property type="project" value="InterPro"/>
</dbReference>
<dbReference type="InterPro" id="IPR000366">
    <property type="entry name" value="GPCR_STE2"/>
</dbReference>
<dbReference type="PANTHER" id="PTHR28009:SF1">
    <property type="entry name" value="PHEROMONE ALPHA FACTOR RECEPTOR"/>
    <property type="match status" value="1"/>
</dbReference>
<evidence type="ECO:0000256" key="2">
    <source>
        <dbReference type="SAM" id="Phobius"/>
    </source>
</evidence>
<dbReference type="Pfam" id="PF02116">
    <property type="entry name" value="STE2"/>
    <property type="match status" value="1"/>
</dbReference>
<organism evidence="3 4">
    <name type="scientific">Phialocephala subalpina</name>
    <dbReference type="NCBI Taxonomy" id="576137"/>
    <lineage>
        <taxon>Eukaryota</taxon>
        <taxon>Fungi</taxon>
        <taxon>Dikarya</taxon>
        <taxon>Ascomycota</taxon>
        <taxon>Pezizomycotina</taxon>
        <taxon>Leotiomycetes</taxon>
        <taxon>Helotiales</taxon>
        <taxon>Mollisiaceae</taxon>
        <taxon>Phialocephala</taxon>
        <taxon>Phialocephala fortinii species complex</taxon>
    </lineage>
</organism>
<dbReference type="GO" id="GO:0038038">
    <property type="term" value="C:G protein-coupled receptor homodimeric complex"/>
    <property type="evidence" value="ECO:0007669"/>
    <property type="project" value="TreeGrafter"/>
</dbReference>
<dbReference type="PRINTS" id="PR00250">
    <property type="entry name" value="GPCRSTE2"/>
</dbReference>